<proteinExistence type="predicted"/>
<protein>
    <submittedName>
        <fullName evidence="1">Uncharacterized protein</fullName>
    </submittedName>
</protein>
<dbReference type="RefSeq" id="WP_166225614.1">
    <property type="nucleotide sequence ID" value="NZ_CP049801.1"/>
</dbReference>
<evidence type="ECO:0000313" key="1">
    <source>
        <dbReference type="EMBL" id="QIO06996.1"/>
    </source>
</evidence>
<dbReference type="AlphaFoldDB" id="A0A6G8RYG9"/>
<evidence type="ECO:0000313" key="2">
    <source>
        <dbReference type="Proteomes" id="UP000502297"/>
    </source>
</evidence>
<accession>A0A6G8RYG9</accession>
<reference evidence="1 2" key="1">
    <citation type="submission" date="2020-03" db="EMBL/GenBank/DDBJ databases">
        <authorList>
            <person name="Zhu W."/>
        </authorList>
    </citation>
    <scope>NUCLEOTIDE SEQUENCE [LARGE SCALE GENOMIC DNA]</scope>
    <source>
        <strain evidence="1 2">323-1</strain>
    </source>
</reference>
<gene>
    <name evidence="1" type="ORF">G8E00_14170</name>
</gene>
<name>A0A6G8RYG9_9GAMM</name>
<sequence length="174" mass="21118">MHQNNNPHIHLLDQNKYSEIEINHDEIVFYFNQLDLYIKNTAEFQHIKMALLQHIKEARKYLNKSIKLLQKEYSEINLLNLDMKVFNQHEKKQRINNIEEMENQIRKLISTIDERVFLIKTFSFSDTKAHARLLASAMIELMEIQHLYIYPYREDLIPDFLKNIDFKEKIKLKK</sequence>
<dbReference type="Proteomes" id="UP000502297">
    <property type="component" value="Chromosome"/>
</dbReference>
<organism evidence="1 2">
    <name type="scientific">Acinetobacter shaoyimingii</name>
    <dbReference type="NCBI Taxonomy" id="2715164"/>
    <lineage>
        <taxon>Bacteria</taxon>
        <taxon>Pseudomonadati</taxon>
        <taxon>Pseudomonadota</taxon>
        <taxon>Gammaproteobacteria</taxon>
        <taxon>Moraxellales</taxon>
        <taxon>Moraxellaceae</taxon>
        <taxon>Acinetobacter</taxon>
    </lineage>
</organism>
<dbReference type="EMBL" id="CP049801">
    <property type="protein sequence ID" value="QIO06996.1"/>
    <property type="molecule type" value="Genomic_DNA"/>
</dbReference>
<dbReference type="KEGG" id="asha:G8E00_14170"/>
<keyword evidence="2" id="KW-1185">Reference proteome</keyword>